<keyword evidence="3" id="KW-1185">Reference proteome</keyword>
<feature type="compositionally biased region" description="Polar residues" evidence="1">
    <location>
        <begin position="396"/>
        <end position="416"/>
    </location>
</feature>
<protein>
    <recommendedName>
        <fullName evidence="4">Cell division control protein 14</fullName>
    </recommendedName>
</protein>
<organism evidence="2 3">
    <name type="scientific">Leucocoprinus leucothites</name>
    <dbReference type="NCBI Taxonomy" id="201217"/>
    <lineage>
        <taxon>Eukaryota</taxon>
        <taxon>Fungi</taxon>
        <taxon>Dikarya</taxon>
        <taxon>Basidiomycota</taxon>
        <taxon>Agaricomycotina</taxon>
        <taxon>Agaricomycetes</taxon>
        <taxon>Agaricomycetidae</taxon>
        <taxon>Agaricales</taxon>
        <taxon>Agaricineae</taxon>
        <taxon>Agaricaceae</taxon>
        <taxon>Leucocoprinus</taxon>
    </lineage>
</organism>
<name>A0A8H5LNI2_9AGAR</name>
<dbReference type="AlphaFoldDB" id="A0A8H5LNI2"/>
<feature type="compositionally biased region" description="Polar residues" evidence="1">
    <location>
        <begin position="336"/>
        <end position="349"/>
    </location>
</feature>
<feature type="region of interest" description="Disordered" evidence="1">
    <location>
        <begin position="336"/>
        <end position="355"/>
    </location>
</feature>
<accession>A0A8H5LNI2</accession>
<gene>
    <name evidence="2" type="ORF">D9756_000307</name>
</gene>
<dbReference type="PANTHER" id="PTHR34065:SF1">
    <property type="entry name" value="CELL DIVISION CONTROL PROTEIN 14"/>
    <property type="match status" value="1"/>
</dbReference>
<dbReference type="EMBL" id="JAACJO010000001">
    <property type="protein sequence ID" value="KAF5363594.1"/>
    <property type="molecule type" value="Genomic_DNA"/>
</dbReference>
<dbReference type="Proteomes" id="UP000559027">
    <property type="component" value="Unassembled WGS sequence"/>
</dbReference>
<dbReference type="OrthoDB" id="5357220at2759"/>
<dbReference type="PANTHER" id="PTHR34065">
    <property type="entry name" value="CELL DIVISION CONTROL PROTEIN 14"/>
    <property type="match status" value="1"/>
</dbReference>
<evidence type="ECO:0008006" key="4">
    <source>
        <dbReference type="Google" id="ProtNLM"/>
    </source>
</evidence>
<proteinExistence type="predicted"/>
<feature type="compositionally biased region" description="Low complexity" evidence="1">
    <location>
        <begin position="281"/>
        <end position="323"/>
    </location>
</feature>
<evidence type="ECO:0000313" key="2">
    <source>
        <dbReference type="EMBL" id="KAF5363594.1"/>
    </source>
</evidence>
<sequence>MITGLEELRDYVQDILDELCSPRSSSEAKTWALERLEKQIAASCLTADKKSESKASWDHFLALQYTFECNVASRVLAWISVSTAKLEQSSNKGSSDERTLTSQLARALCIVQGIVLNHDPSKIFLSRKHSLEVLLELLLASRHLYFPPEEDRSGPTRNKQPIEVPLTSTILDTLLCVLVDSPSALRVFESAHGVQVVVRILKRAGTPREVRMKCLEFLYFYLLDETGSRELAHESRSPPTSPIFSAIPNTVSYPGTPSLQHPRARMPKPSLNTTPLRPLSRHGSGSSTFSSSSSSSRSTSGGSSHSFTSISSLSTPASSIPSSPNKSIRLTQFQSSFKTAPHTPQSSFKFPNPQPRREMMMLRKDVDYEPLSPRKPGLAERVSTPNSRPRARTHGQLHTPSRSFAHSSQLSISVSDNDFPENGDNEKRKTTDEKKQFLGTMLGNVDALVEGVRRAGIWSLD</sequence>
<dbReference type="InterPro" id="IPR012535">
    <property type="entry name" value="Cell_div_Cdc14"/>
</dbReference>
<feature type="region of interest" description="Disordered" evidence="1">
    <location>
        <begin position="368"/>
        <end position="432"/>
    </location>
</feature>
<evidence type="ECO:0000256" key="1">
    <source>
        <dbReference type="SAM" id="MobiDB-lite"/>
    </source>
</evidence>
<dbReference type="Pfam" id="PF08045">
    <property type="entry name" value="CDC14"/>
    <property type="match status" value="1"/>
</dbReference>
<feature type="region of interest" description="Disordered" evidence="1">
    <location>
        <begin position="232"/>
        <end position="326"/>
    </location>
</feature>
<evidence type="ECO:0000313" key="3">
    <source>
        <dbReference type="Proteomes" id="UP000559027"/>
    </source>
</evidence>
<reference evidence="2 3" key="1">
    <citation type="journal article" date="2020" name="ISME J.">
        <title>Uncovering the hidden diversity of litter-decomposition mechanisms in mushroom-forming fungi.</title>
        <authorList>
            <person name="Floudas D."/>
            <person name="Bentzer J."/>
            <person name="Ahren D."/>
            <person name="Johansson T."/>
            <person name="Persson P."/>
            <person name="Tunlid A."/>
        </authorList>
    </citation>
    <scope>NUCLEOTIDE SEQUENCE [LARGE SCALE GENOMIC DNA]</scope>
    <source>
        <strain evidence="2 3">CBS 146.42</strain>
    </source>
</reference>
<feature type="compositionally biased region" description="Polar residues" evidence="1">
    <location>
        <begin position="247"/>
        <end position="259"/>
    </location>
</feature>
<comment type="caution">
    <text evidence="2">The sequence shown here is derived from an EMBL/GenBank/DDBJ whole genome shotgun (WGS) entry which is preliminary data.</text>
</comment>